<evidence type="ECO:0000256" key="3">
    <source>
        <dbReference type="ARBA" id="ARBA00022801"/>
    </source>
</evidence>
<dbReference type="PANTHER" id="PTHR43108">
    <property type="entry name" value="N-ACETYLGLUCOSAMINE-6-SULFATASE FAMILY MEMBER"/>
    <property type="match status" value="1"/>
</dbReference>
<sequence>MTRPNIVFVLTDDHAAHALSCYGSAVTTTPQLDRLAAGGLRFTNAFCTNALCTPSRASILTGAYSHRNGVYTLDDNLDNRQTTFPRLLQQAGYQTAIVGKWHLGHGERHDPAGFDYWNVLPDQGEYVDPELIELGTRTRRTGYVTDLVTDIALDWLDRRDPDRPFLLMLHHKAPHSPWVPADRHRDLFADRPVPVPSTYDDDHAGRAEAARVAKIRVDTHLSAEELKAPVPAGLTWPEERLWKYQRFIADYLRCVAAVDECVGRVLDRLDDAGLADDTIVVYTSDQGFFLGDHGWFDKRFMYEESLRMPLLVRYPRALPAGETRDAMVLNVDFAPTLLDYAGVVRPPGLQGRSIRPVCERGDVDGWRDAFYYRYWEHLSAISVCAHYGVRTGRYKLIHYYGEGLGTTGSSDVSMAPEWELFDLQEDPLELANVYADPRYDDVRTDLTRLLYELKAEVGDDR</sequence>
<dbReference type="Pfam" id="PF00884">
    <property type="entry name" value="Sulfatase"/>
    <property type="match status" value="1"/>
</dbReference>
<dbReference type="Proteomes" id="UP000182977">
    <property type="component" value="Chromosome I"/>
</dbReference>
<dbReference type="Gene3D" id="3.40.720.10">
    <property type="entry name" value="Alkaline Phosphatase, subunit A"/>
    <property type="match status" value="1"/>
</dbReference>
<accession>A0A1H2LW10</accession>
<gene>
    <name evidence="6" type="ORF">SAMN04488563_6742</name>
</gene>
<dbReference type="CDD" id="cd16031">
    <property type="entry name" value="G6S_like"/>
    <property type="match status" value="1"/>
</dbReference>
<dbReference type="EMBL" id="LT629791">
    <property type="protein sequence ID" value="SDU85193.1"/>
    <property type="molecule type" value="Genomic_DNA"/>
</dbReference>
<keyword evidence="4" id="KW-0325">Glycoprotein</keyword>
<proteinExistence type="inferred from homology"/>
<evidence type="ECO:0000313" key="7">
    <source>
        <dbReference type="Proteomes" id="UP000182977"/>
    </source>
</evidence>
<feature type="domain" description="Sulfatase N-terminal" evidence="5">
    <location>
        <begin position="4"/>
        <end position="343"/>
    </location>
</feature>
<evidence type="ECO:0000313" key="6">
    <source>
        <dbReference type="EMBL" id="SDU85193.1"/>
    </source>
</evidence>
<dbReference type="InterPro" id="IPR017850">
    <property type="entry name" value="Alkaline_phosphatase_core_sf"/>
</dbReference>
<dbReference type="InterPro" id="IPR024607">
    <property type="entry name" value="Sulfatase_CS"/>
</dbReference>
<dbReference type="AlphaFoldDB" id="A0A1H2LW10"/>
<comment type="similarity">
    <text evidence="1">Belongs to the sulfatase family.</text>
</comment>
<keyword evidence="2" id="KW-0732">Signal</keyword>
<reference evidence="7" key="1">
    <citation type="submission" date="2016-10" db="EMBL/GenBank/DDBJ databases">
        <authorList>
            <person name="Varghese N."/>
            <person name="Submissions S."/>
        </authorList>
    </citation>
    <scope>NUCLEOTIDE SEQUENCE [LARGE SCALE GENOMIC DNA]</scope>
    <source>
        <strain evidence="7">DSM 45079</strain>
    </source>
</reference>
<dbReference type="PROSITE" id="PS00523">
    <property type="entry name" value="SULFATASE_1"/>
    <property type="match status" value="1"/>
</dbReference>
<dbReference type="PROSITE" id="PS00149">
    <property type="entry name" value="SULFATASE_2"/>
    <property type="match status" value="1"/>
</dbReference>
<dbReference type="SUPFAM" id="SSF53649">
    <property type="entry name" value="Alkaline phosphatase-like"/>
    <property type="match status" value="1"/>
</dbReference>
<evidence type="ECO:0000256" key="4">
    <source>
        <dbReference type="ARBA" id="ARBA00023180"/>
    </source>
</evidence>
<evidence type="ECO:0000256" key="1">
    <source>
        <dbReference type="ARBA" id="ARBA00008779"/>
    </source>
</evidence>
<dbReference type="InterPro" id="IPR000917">
    <property type="entry name" value="Sulfatase_N"/>
</dbReference>
<dbReference type="GO" id="GO:0016787">
    <property type="term" value="F:hydrolase activity"/>
    <property type="evidence" value="ECO:0007669"/>
    <property type="project" value="UniProtKB-KW"/>
</dbReference>
<name>A0A1H2LW10_9ACTN</name>
<dbReference type="RefSeq" id="WP_046772252.1">
    <property type="nucleotide sequence ID" value="NZ_LBMC01000058.1"/>
</dbReference>
<keyword evidence="3" id="KW-0378">Hydrolase</keyword>
<evidence type="ECO:0000256" key="2">
    <source>
        <dbReference type="ARBA" id="ARBA00022729"/>
    </source>
</evidence>
<dbReference type="PANTHER" id="PTHR43108:SF6">
    <property type="entry name" value="N-SULPHOGLUCOSAMINE SULPHOHYDROLASE"/>
    <property type="match status" value="1"/>
</dbReference>
<dbReference type="OrthoDB" id="9777306at2"/>
<protein>
    <submittedName>
        <fullName evidence="6">Arylsulfatase A</fullName>
    </submittedName>
</protein>
<organism evidence="6 7">
    <name type="scientific">Jiangella alkaliphila</name>
    <dbReference type="NCBI Taxonomy" id="419479"/>
    <lineage>
        <taxon>Bacteria</taxon>
        <taxon>Bacillati</taxon>
        <taxon>Actinomycetota</taxon>
        <taxon>Actinomycetes</taxon>
        <taxon>Jiangellales</taxon>
        <taxon>Jiangellaceae</taxon>
        <taxon>Jiangella</taxon>
    </lineage>
</organism>
<keyword evidence="7" id="KW-1185">Reference proteome</keyword>
<evidence type="ECO:0000259" key="5">
    <source>
        <dbReference type="Pfam" id="PF00884"/>
    </source>
</evidence>
<dbReference type="STRING" id="419479.SAMN04488563_6742"/>